<evidence type="ECO:0000256" key="3">
    <source>
        <dbReference type="ARBA" id="ARBA00022553"/>
    </source>
</evidence>
<dbReference type="EMBL" id="CP134206">
    <property type="protein sequence ID" value="WND04782.1"/>
    <property type="molecule type" value="Genomic_DNA"/>
</dbReference>
<dbReference type="InterPro" id="IPR023439">
    <property type="entry name" value="Mal_deCO2ase/Cit_lyase_ACP"/>
</dbReference>
<dbReference type="GeneID" id="67511341"/>
<dbReference type="Proteomes" id="UP000185674">
    <property type="component" value="Chromosome"/>
</dbReference>
<evidence type="ECO:0000256" key="1">
    <source>
        <dbReference type="ARBA" id="ARBA00004496"/>
    </source>
</evidence>
<dbReference type="HAMAP" id="MF_00710">
    <property type="entry name" value="Malonate_deCO2ase_dsu"/>
    <property type="match status" value="1"/>
</dbReference>
<name>A0A1P8EGE4_9GAMM</name>
<reference evidence="7 9" key="1">
    <citation type="submission" date="2016-08" db="EMBL/GenBank/DDBJ databases">
        <title>Complete genome sequence of Acinetobacter baylyi strain GFJ2.</title>
        <authorList>
            <person name="Tabata M."/>
            <person name="Kuboki S."/>
            <person name="Gibu N."/>
            <person name="Kinouchi Y."/>
            <person name="Vangnai A."/>
            <person name="Kasai D."/>
            <person name="Fukuda M."/>
        </authorList>
    </citation>
    <scope>NUCLEOTIDE SEQUENCE [LARGE SCALE GENOMIC DNA]</scope>
    <source>
        <strain evidence="7 9">GFJ2</strain>
    </source>
</reference>
<dbReference type="Pfam" id="PF06857">
    <property type="entry name" value="ACP"/>
    <property type="match status" value="1"/>
</dbReference>
<dbReference type="NCBIfam" id="NF002293">
    <property type="entry name" value="PRK01220.1"/>
    <property type="match status" value="1"/>
</dbReference>
<dbReference type="Proteomes" id="UP001256400">
    <property type="component" value="Chromosome"/>
</dbReference>
<dbReference type="RefSeq" id="WP_004938041.1">
    <property type="nucleotide sequence ID" value="NZ_BBNM01000016.1"/>
</dbReference>
<dbReference type="eggNOG" id="COG3052">
    <property type="taxonomic scope" value="Bacteria"/>
</dbReference>
<protein>
    <recommendedName>
        <fullName evidence="4 5">Malonate decarboxylase acyl carrier protein</fullName>
    </recommendedName>
    <alternativeName>
        <fullName evidence="4">Malonate decarboxylase subunit delta</fullName>
    </alternativeName>
</protein>
<evidence type="ECO:0000256" key="6">
    <source>
        <dbReference type="PIRSR" id="PIRSR609662-50"/>
    </source>
</evidence>
<dbReference type="KEGG" id="asol:BEN76_04320"/>
<organism evidence="7 9">
    <name type="scientific">Acinetobacter soli</name>
    <dbReference type="NCBI Taxonomy" id="487316"/>
    <lineage>
        <taxon>Bacteria</taxon>
        <taxon>Pseudomonadati</taxon>
        <taxon>Pseudomonadota</taxon>
        <taxon>Gammaproteobacteria</taxon>
        <taxon>Moraxellales</taxon>
        <taxon>Moraxellaceae</taxon>
        <taxon>Acinetobacter</taxon>
    </lineage>
</organism>
<comment type="subcellular location">
    <subcellularLocation>
        <location evidence="1 4">Cytoplasm</location>
    </subcellularLocation>
</comment>
<evidence type="ECO:0000313" key="9">
    <source>
        <dbReference type="Proteomes" id="UP000185674"/>
    </source>
</evidence>
<proteinExistence type="inferred from homology"/>
<comment type="function">
    <text evidence="4">Subunit of malonate decarboxylase, it is an acyl carrier protein to which acetyl and malonyl thioester residues are bound via a 2'-(5''-phosphoribosyl)-3'-dephospho-CoA prosthetic group and turn over during the catalytic mechanism.</text>
</comment>
<dbReference type="GO" id="GO:0000036">
    <property type="term" value="F:acyl carrier activity"/>
    <property type="evidence" value="ECO:0007669"/>
    <property type="project" value="UniProtKB-UniRule"/>
</dbReference>
<dbReference type="EMBL" id="CP016896">
    <property type="protein sequence ID" value="APV35281.1"/>
    <property type="molecule type" value="Genomic_DNA"/>
</dbReference>
<dbReference type="NCBIfam" id="TIGR03130">
    <property type="entry name" value="malonate_delta"/>
    <property type="match status" value="1"/>
</dbReference>
<dbReference type="GO" id="GO:0005737">
    <property type="term" value="C:cytoplasm"/>
    <property type="evidence" value="ECO:0007669"/>
    <property type="project" value="UniProtKB-SubCell"/>
</dbReference>
<dbReference type="InterPro" id="IPR009662">
    <property type="entry name" value="Malonate_deCO2ase_dsu"/>
</dbReference>
<evidence type="ECO:0000256" key="2">
    <source>
        <dbReference type="ARBA" id="ARBA00022490"/>
    </source>
</evidence>
<evidence type="ECO:0000313" key="8">
    <source>
        <dbReference type="EMBL" id="WND04782.1"/>
    </source>
</evidence>
<comment type="similarity">
    <text evidence="4">Belongs to the MdcC family.</text>
</comment>
<accession>A0A1P8EGE4</accession>
<sequence>MEILNFEFSASEAAAKSALVGCVGSGDLEILMEPSSSNVTTIQVITSVDGSEQRWKNLFERIFSESKQCAVNIEIHDFGATPGVVRLRLEQAFEEVQHG</sequence>
<keyword evidence="2 4" id="KW-0963">Cytoplasm</keyword>
<reference evidence="8" key="2">
    <citation type="submission" date="2023-09" db="EMBL/GenBank/DDBJ databases">
        <title>Acinetobacter soli.</title>
        <authorList>
            <person name="Kim B."/>
            <person name="Kim D."/>
            <person name="Park D."/>
        </authorList>
    </citation>
    <scope>NUCLEOTIDE SEQUENCE</scope>
    <source>
        <strain evidence="8">2023.05</strain>
    </source>
</reference>
<evidence type="ECO:0000256" key="4">
    <source>
        <dbReference type="HAMAP-Rule" id="MF_00710"/>
    </source>
</evidence>
<evidence type="ECO:0000313" key="7">
    <source>
        <dbReference type="EMBL" id="APV35281.1"/>
    </source>
</evidence>
<gene>
    <name evidence="4" type="primary">mdcC</name>
    <name evidence="7" type="ORF">BEN76_04320</name>
    <name evidence="8" type="ORF">RHP80_11230</name>
</gene>
<dbReference type="AlphaFoldDB" id="A0A1P8EGE4"/>
<evidence type="ECO:0000256" key="5">
    <source>
        <dbReference type="NCBIfam" id="TIGR03130"/>
    </source>
</evidence>
<feature type="modified residue" description="O-(phosphoribosyl dephospho-coenzyme A)serine" evidence="4 6">
    <location>
        <position position="25"/>
    </location>
</feature>
<dbReference type="STRING" id="487316.BEN76_04320"/>
<comment type="PTM">
    <text evidence="4 6">Covalently binds the prosthetic group of malonate decarboxylase.</text>
</comment>
<keyword evidence="3 4" id="KW-0597">Phosphoprotein</keyword>